<dbReference type="EMBL" id="HG322949">
    <property type="protein sequence ID" value="CDG81495.1"/>
    <property type="molecule type" value="Genomic_DNA"/>
</dbReference>
<dbReference type="AlphaFoldDB" id="W0V1M1"/>
<dbReference type="STRING" id="1349767.GJA_838"/>
<proteinExistence type="predicted"/>
<protein>
    <submittedName>
        <fullName evidence="1">Uncharacterized protein</fullName>
    </submittedName>
</protein>
<accession>W0V1M1</accession>
<name>W0V1M1_9BURK</name>
<dbReference type="HOGENOM" id="CLU_3311057_0_0_4"/>
<evidence type="ECO:0000313" key="1">
    <source>
        <dbReference type="EMBL" id="CDG81495.1"/>
    </source>
</evidence>
<keyword evidence="2" id="KW-1185">Reference proteome</keyword>
<dbReference type="Proteomes" id="UP000027604">
    <property type="component" value="Chromosome I"/>
</dbReference>
<dbReference type="PATRIC" id="fig|1349767.4.peg.2542"/>
<gene>
    <name evidence="1" type="ORF">GJA_838</name>
</gene>
<reference evidence="1 2" key="1">
    <citation type="journal article" date="2015" name="Genome Announc.">
        <title>Genome Sequence of Mushroom Soft-Rot Pathogen Janthinobacterium agaricidamnosum.</title>
        <authorList>
            <person name="Graupner K."/>
            <person name="Lackner G."/>
            <person name="Hertweck C."/>
        </authorList>
    </citation>
    <scope>NUCLEOTIDE SEQUENCE [LARGE SCALE GENOMIC DNA]</scope>
    <source>
        <strain evidence="2">NBRC 102515 / DSM 9628</strain>
    </source>
</reference>
<organism evidence="1 2">
    <name type="scientific">Janthinobacterium agaricidamnosum NBRC 102515 = DSM 9628</name>
    <dbReference type="NCBI Taxonomy" id="1349767"/>
    <lineage>
        <taxon>Bacteria</taxon>
        <taxon>Pseudomonadati</taxon>
        <taxon>Pseudomonadota</taxon>
        <taxon>Betaproteobacteria</taxon>
        <taxon>Burkholderiales</taxon>
        <taxon>Oxalobacteraceae</taxon>
        <taxon>Janthinobacterium</taxon>
    </lineage>
</organism>
<dbReference type="KEGG" id="jag:GJA_838"/>
<evidence type="ECO:0000313" key="2">
    <source>
        <dbReference type="Proteomes" id="UP000027604"/>
    </source>
</evidence>
<sequence length="39" mass="4322">MDKAAAARPIQLGVPDKMSMASLYHLAVLSYCLRRYALP</sequence>